<evidence type="ECO:0000259" key="2">
    <source>
        <dbReference type="Pfam" id="PF12776"/>
    </source>
</evidence>
<evidence type="ECO:0000313" key="4">
    <source>
        <dbReference type="Proteomes" id="UP000325577"/>
    </source>
</evidence>
<dbReference type="EMBL" id="CM018046">
    <property type="protein sequence ID" value="KAA8525104.1"/>
    <property type="molecule type" value="Genomic_DNA"/>
</dbReference>
<keyword evidence="4" id="KW-1185">Reference proteome</keyword>
<dbReference type="Pfam" id="PF12776">
    <property type="entry name" value="Myb_DNA-bind_3"/>
    <property type="match status" value="3"/>
</dbReference>
<feature type="compositionally biased region" description="Polar residues" evidence="1">
    <location>
        <begin position="567"/>
        <end position="588"/>
    </location>
</feature>
<protein>
    <recommendedName>
        <fullName evidence="2">Myb/SANT-like domain-containing protein</fullName>
    </recommendedName>
</protein>
<feature type="domain" description="Myb/SANT-like" evidence="2">
    <location>
        <begin position="206"/>
        <end position="252"/>
    </location>
</feature>
<reference evidence="3 4" key="1">
    <citation type="submission" date="2019-09" db="EMBL/GenBank/DDBJ databases">
        <title>A chromosome-level genome assembly of the Chinese tupelo Nyssa sinensis.</title>
        <authorList>
            <person name="Yang X."/>
            <person name="Kang M."/>
            <person name="Yang Y."/>
            <person name="Xiong H."/>
            <person name="Wang M."/>
            <person name="Zhang Z."/>
            <person name="Wang Z."/>
            <person name="Wu H."/>
            <person name="Ma T."/>
            <person name="Liu J."/>
            <person name="Xi Z."/>
        </authorList>
    </citation>
    <scope>NUCLEOTIDE SEQUENCE [LARGE SCALE GENOMIC DNA]</scope>
    <source>
        <strain evidence="3">J267</strain>
        <tissue evidence="3">Leaf</tissue>
    </source>
</reference>
<dbReference type="PANTHER" id="PTHR46929">
    <property type="entry name" value="EXPRESSED PROTEIN"/>
    <property type="match status" value="1"/>
</dbReference>
<feature type="region of interest" description="Disordered" evidence="1">
    <location>
        <begin position="559"/>
        <end position="619"/>
    </location>
</feature>
<accession>A0A5J5A4N0</accession>
<dbReference type="Proteomes" id="UP000325577">
    <property type="component" value="Linkage Group LG3"/>
</dbReference>
<gene>
    <name evidence="3" type="ORF">F0562_007032</name>
</gene>
<dbReference type="InterPro" id="IPR024752">
    <property type="entry name" value="Myb/SANT-like_dom"/>
</dbReference>
<feature type="domain" description="Myb/SANT-like" evidence="2">
    <location>
        <begin position="349"/>
        <end position="443"/>
    </location>
</feature>
<proteinExistence type="predicted"/>
<sequence>MDNQGSSSGDRLRTTWTIAMDRYFVDIMLEQVHKGFKHRSSFTRKAWEDMVTLINKKFGLHLDKEILQNRSKKFKQQYNTIKFLLQSDGFHWDDTRQMIVADDNIWDEYLKAHPEAKSLRTRSVPHYNNFCLIYGEESASQLVKVADDTTVLPLDYRDPCGVRYRSSEVEEEAEKQAPSSNDRLRTTWTPTMDRYFIEIMMEAGVVKDVLKNRMKKLRLRYYTMKTLLDHGGFCWDETRQMITADDHVWDDYIKAHPEARPYRTITVPDYANLSVIFGNEHSKGRSNSTGRSVELINGMPEVKTGRESGGSQSPTISASHGDQCAVSLLNLWRKWIRETAPATEHSKTSWTPPMDRYFIEIMLEQISQGNSTGSTFQKEAWAHMLELFNSKFGMQLDKETLRVRLRKLRMQYNAMKHLLDHGGFCWDETRQMVVANDNVWDNYLKAHPEARSYRTKTLPNYNDLCVIYGNPSADGRHSCLGHNMDFNDTSGKKIVVLGNSVGDIQESSSHSGGGADTSNQLGKRPTRSFTLPSSSSKISDPELHSSQFILQNLRFNNNGERGRTDFSTKTTSTESTLQSRSPGSSLTENCLRRSPRMSSTTSKIEDTVMKPSPRKRPSKSDSWALSLYVIGNGDDDDWVPLEMINSNLSAEKCLRKSLRVTTNKFSSFNNQNLDSIDPKSTLALSPFVSSAMQNCLRRSPRQSLALAGDRKRWQGRIFEQI</sequence>
<dbReference type="OrthoDB" id="1848055at2759"/>
<evidence type="ECO:0000256" key="1">
    <source>
        <dbReference type="SAM" id="MobiDB-lite"/>
    </source>
</evidence>
<name>A0A5J5A4N0_9ASTE</name>
<feature type="region of interest" description="Disordered" evidence="1">
    <location>
        <begin position="165"/>
        <end position="184"/>
    </location>
</feature>
<feature type="domain" description="Myb/SANT-like" evidence="2">
    <location>
        <begin position="15"/>
        <end position="109"/>
    </location>
</feature>
<dbReference type="PANTHER" id="PTHR46929:SF33">
    <property type="entry name" value="L10-INTERACTING MYB DOMAIN-CONTAINING PROTEIN-LIKE ISOFORM X1"/>
    <property type="match status" value="1"/>
</dbReference>
<organism evidence="3 4">
    <name type="scientific">Nyssa sinensis</name>
    <dbReference type="NCBI Taxonomy" id="561372"/>
    <lineage>
        <taxon>Eukaryota</taxon>
        <taxon>Viridiplantae</taxon>
        <taxon>Streptophyta</taxon>
        <taxon>Embryophyta</taxon>
        <taxon>Tracheophyta</taxon>
        <taxon>Spermatophyta</taxon>
        <taxon>Magnoliopsida</taxon>
        <taxon>eudicotyledons</taxon>
        <taxon>Gunneridae</taxon>
        <taxon>Pentapetalae</taxon>
        <taxon>asterids</taxon>
        <taxon>Cornales</taxon>
        <taxon>Nyssaceae</taxon>
        <taxon>Nyssa</taxon>
    </lineage>
</organism>
<dbReference type="AlphaFoldDB" id="A0A5J5A4N0"/>
<feature type="compositionally biased region" description="Polar residues" evidence="1">
    <location>
        <begin position="505"/>
        <end position="542"/>
    </location>
</feature>
<feature type="region of interest" description="Disordered" evidence="1">
    <location>
        <begin position="503"/>
        <end position="542"/>
    </location>
</feature>
<evidence type="ECO:0000313" key="3">
    <source>
        <dbReference type="EMBL" id="KAA8525104.1"/>
    </source>
</evidence>